<dbReference type="RefSeq" id="WP_070079434.1">
    <property type="nucleotide sequence ID" value="NZ_CP017415.1"/>
</dbReference>
<evidence type="ECO:0000313" key="13">
    <source>
        <dbReference type="Proteomes" id="UP000095401"/>
    </source>
</evidence>
<keyword evidence="8 10" id="KW-0238">DNA-binding</keyword>
<dbReference type="Proteomes" id="UP000095401">
    <property type="component" value="Chromosome"/>
</dbReference>
<evidence type="ECO:0000256" key="8">
    <source>
        <dbReference type="ARBA" id="ARBA00023125"/>
    </source>
</evidence>
<dbReference type="SUPFAM" id="SSF52980">
    <property type="entry name" value="Restriction endonuclease-like"/>
    <property type="match status" value="1"/>
</dbReference>
<dbReference type="Gene3D" id="1.10.10.160">
    <property type="match status" value="1"/>
</dbReference>
<evidence type="ECO:0000256" key="1">
    <source>
        <dbReference type="ARBA" id="ARBA00022722"/>
    </source>
</evidence>
<evidence type="ECO:0000256" key="7">
    <source>
        <dbReference type="ARBA" id="ARBA00022840"/>
    </source>
</evidence>
<feature type="domain" description="RecC C-terminal" evidence="11">
    <location>
        <begin position="789"/>
        <end position="1010"/>
    </location>
</feature>
<evidence type="ECO:0000259" key="11">
    <source>
        <dbReference type="Pfam" id="PF17946"/>
    </source>
</evidence>
<evidence type="ECO:0000256" key="10">
    <source>
        <dbReference type="HAMAP-Rule" id="MF_01486"/>
    </source>
</evidence>
<keyword evidence="4 10" id="KW-0378">Hydrolase</keyword>
<dbReference type="InterPro" id="IPR041500">
    <property type="entry name" value="RecC_C"/>
</dbReference>
<comment type="subunit">
    <text evidence="10">Heterotrimer of RecB, RecC and RecD. All subunits contribute to DNA-binding.</text>
</comment>
<sequence>MFHIHHSNRMEWLLDALADVCGEAPADPFEAEQVVVQNPGMARWLALGLAERTGVAANLEFPLLATFVWRLYAGQLDAVPEQSPLDREVLLWRLMTLLPAQLEDPAYAPLRHYLRGADEPLRRYQLACRIADLFDQYLVFRAERVLAWEAGEEDHWQARLWRTLCAGGRPSHRARLYAAFGERARTGALRRGDLPARVSLFGLTAIPPAYIEVLRAIAEVIDVHLFVLNPSLNYWGDIVDERMLARLRARRARLGRTDEADHLSVGNPLLASLGQQGRDLVDLLHAGASEDHERYAPPERLDLLGLLQLDILLLQTRGDGEGEQPPLPLAPEDRSVQVHSAHGPMREVQILHDRLLALFEDCEGLTPRDIVVMAPDIDAYAPYVEAVFGAAPPERHIPWSIADRHAAAESPLAATLATLLALPQSRLTVSEVLTLLEDAVVMRRLGLDDGGLERVRRWVREANIRWGLDAGMRAELGLPAEDAASWAFGLRRLLLGYAMPPNEGRLFAGIAPYTDIEGNEARDLGLLADFIERLGAWRTRLAQPRTAAAWADTLGALLDDCLLPDEDETRFLQQVREVLETLRGHCQVAGFAEDIELAVVRDHLRGRLEDAHGGQAFLDGRVSFCNMVPMRSIPFRVVCLLGMNDGDYPRVQRPLGFDLIAEQPQRGDRSRREDDRYLFLEALLSAREVFYVSYVGRDIRSNAERVPSVLLGELLETIERGFRAPDGGAVRPCVVVEHPLQPFSPRYFTDDERLFSYAAEWLPASAHAGIGAFLGEPLPEPVADGALPWRELELGELAVFLVHPARYLLERRLGIYLREYDAQAEDSEAFALDHLGAWQLKSQALALALSGHEAGELRARALADGSLPSAGFGEQAFAHAVEAVPAFADALRTLGAEAPSETLELDRVFGDCRLRGWVRGVGAGGLLRYRPGKLRAQDRLRLWLEHLVLNALVPSGVEPVSVFRAEDRMLRLGPVADAVDRLADLVDLFRAGWCAPLPFFPETSQVYAERLLRRGEDASEARMAAEKVWRGSDFAAGDGDDAYNQLAFRGRDPLLGADFAELARRVYEPLLLAESEDGA</sequence>
<dbReference type="NCBIfam" id="TIGR01450">
    <property type="entry name" value="recC"/>
    <property type="match status" value="1"/>
</dbReference>
<gene>
    <name evidence="10" type="primary">recC</name>
    <name evidence="12" type="ORF">BI364_15035</name>
</gene>
<comment type="function">
    <text evidence="10">A helicase/nuclease that prepares dsDNA breaks (DSB) for recombinational DNA repair. Binds to DSBs and unwinds DNA via a highly rapid and processive ATP-dependent bidirectional helicase activity. Unwinds dsDNA until it encounters a Chi (crossover hotspot instigator) sequence from the 3' direction. Cuts ssDNA a few nucleotides 3' to the Chi site. The properties and activities of the enzyme are changed at Chi. The Chi-altered holoenzyme produces a long 3'-ssDNA overhang and facilitates RecA-binding to the ssDNA for homologous DNA recombination and repair. Holoenzyme degrades any linearized DNA that is unable to undergo homologous recombination. In the holoenzyme this subunit recognizes the wild-type Chi sequence, and when added to isolated RecB increases its ATP-dependent helicase processivity.</text>
</comment>
<keyword evidence="5 10" id="KW-0347">Helicase</keyword>
<dbReference type="Gene3D" id="3.40.50.10930">
    <property type="match status" value="1"/>
</dbReference>
<dbReference type="GO" id="GO:0003678">
    <property type="term" value="F:DNA helicase activity"/>
    <property type="evidence" value="ECO:0007669"/>
    <property type="project" value="UniProtKB-UniRule"/>
</dbReference>
<dbReference type="PANTHER" id="PTHR30591">
    <property type="entry name" value="RECBCD ENZYME SUBUNIT RECC"/>
    <property type="match status" value="1"/>
</dbReference>
<dbReference type="GO" id="GO:0008854">
    <property type="term" value="F:exodeoxyribonuclease V activity"/>
    <property type="evidence" value="ECO:0007669"/>
    <property type="project" value="InterPro"/>
</dbReference>
<dbReference type="InterPro" id="IPR013986">
    <property type="entry name" value="DExx_box_DNA_helicase_dom_sf"/>
</dbReference>
<keyword evidence="3 10" id="KW-0227">DNA damage</keyword>
<dbReference type="AlphaFoldDB" id="A0A1D8IRG3"/>
<dbReference type="InterPro" id="IPR027417">
    <property type="entry name" value="P-loop_NTPase"/>
</dbReference>
<evidence type="ECO:0000256" key="9">
    <source>
        <dbReference type="ARBA" id="ARBA00023204"/>
    </source>
</evidence>
<name>A0A1D8IRG3_9GAMM</name>
<keyword evidence="9 10" id="KW-0234">DNA repair</keyword>
<dbReference type="PIRSF" id="PIRSF000980">
    <property type="entry name" value="RecC"/>
    <property type="match status" value="1"/>
</dbReference>
<dbReference type="InterPro" id="IPR011335">
    <property type="entry name" value="Restrct_endonuc-II-like"/>
</dbReference>
<dbReference type="GO" id="GO:0009338">
    <property type="term" value="C:exodeoxyribonuclease V complex"/>
    <property type="evidence" value="ECO:0007669"/>
    <property type="project" value="InterPro"/>
</dbReference>
<evidence type="ECO:0000256" key="5">
    <source>
        <dbReference type="ARBA" id="ARBA00022806"/>
    </source>
</evidence>
<dbReference type="PANTHER" id="PTHR30591:SF1">
    <property type="entry name" value="RECBCD ENZYME SUBUNIT RECC"/>
    <property type="match status" value="1"/>
</dbReference>
<dbReference type="GO" id="GO:0003677">
    <property type="term" value="F:DNA binding"/>
    <property type="evidence" value="ECO:0007669"/>
    <property type="project" value="UniProtKB-UniRule"/>
</dbReference>
<dbReference type="Gene3D" id="1.10.10.990">
    <property type="match status" value="1"/>
</dbReference>
<evidence type="ECO:0000256" key="3">
    <source>
        <dbReference type="ARBA" id="ARBA00022763"/>
    </source>
</evidence>
<proteinExistence type="inferred from homology"/>
<dbReference type="Pfam" id="PF04257">
    <property type="entry name" value="Exonuc_V_gamma"/>
    <property type="match status" value="1"/>
</dbReference>
<dbReference type="CDD" id="cd22353">
    <property type="entry name" value="RecC_C-like"/>
    <property type="match status" value="1"/>
</dbReference>
<dbReference type="KEGG" id="aprs:BI364_15035"/>
<comment type="miscellaneous">
    <text evidence="10">In the RecBCD complex, RecB has a slow 3'-5' helicase, an exonuclease activity and loads RecA onto ssDNA, RecD has a fast 5'-3' helicase activity, while RecC stimulates the ATPase and processivity of the RecB helicase and contributes to recognition of the Chi site.</text>
</comment>
<keyword evidence="7 10" id="KW-0067">ATP-binding</keyword>
<keyword evidence="13" id="KW-1185">Reference proteome</keyword>
<dbReference type="GO" id="GO:0005524">
    <property type="term" value="F:ATP binding"/>
    <property type="evidence" value="ECO:0007669"/>
    <property type="project" value="UniProtKB-UniRule"/>
</dbReference>
<protein>
    <recommendedName>
        <fullName evidence="10">RecBCD enzyme subunit RecC</fullName>
    </recommendedName>
    <alternativeName>
        <fullName evidence="10">Exonuclease V subunit RecC</fullName>
        <shortName evidence="10">ExoV subunit RecC</shortName>
    </alternativeName>
    <alternativeName>
        <fullName evidence="10">Helicase/nuclease RecBCD subunit RecC</fullName>
    </alternativeName>
</protein>
<dbReference type="GO" id="GO:0000724">
    <property type="term" value="P:double-strand break repair via homologous recombination"/>
    <property type="evidence" value="ECO:0007669"/>
    <property type="project" value="UniProtKB-UniRule"/>
</dbReference>
<organism evidence="12 13">
    <name type="scientific">Acidihalobacter yilgarnensis</name>
    <dbReference type="NCBI Taxonomy" id="2819280"/>
    <lineage>
        <taxon>Bacteria</taxon>
        <taxon>Pseudomonadati</taxon>
        <taxon>Pseudomonadota</taxon>
        <taxon>Gammaproteobacteria</taxon>
        <taxon>Chromatiales</taxon>
        <taxon>Ectothiorhodospiraceae</taxon>
        <taxon>Acidihalobacter</taxon>
    </lineage>
</organism>
<keyword evidence="2 10" id="KW-0547">Nucleotide-binding</keyword>
<evidence type="ECO:0000313" key="12">
    <source>
        <dbReference type="EMBL" id="AOU99081.1"/>
    </source>
</evidence>
<dbReference type="InterPro" id="IPR006697">
    <property type="entry name" value="RecC"/>
</dbReference>
<evidence type="ECO:0000256" key="6">
    <source>
        <dbReference type="ARBA" id="ARBA00022839"/>
    </source>
</evidence>
<dbReference type="Pfam" id="PF17946">
    <property type="entry name" value="RecC_C"/>
    <property type="match status" value="1"/>
</dbReference>
<dbReference type="EMBL" id="CP017415">
    <property type="protein sequence ID" value="AOU99081.1"/>
    <property type="molecule type" value="Genomic_DNA"/>
</dbReference>
<dbReference type="SUPFAM" id="SSF52540">
    <property type="entry name" value="P-loop containing nucleoside triphosphate hydrolases"/>
    <property type="match status" value="2"/>
</dbReference>
<dbReference type="Gene3D" id="3.40.50.300">
    <property type="entry name" value="P-loop containing nucleotide triphosphate hydrolases"/>
    <property type="match status" value="2"/>
</dbReference>
<accession>A0A1D8IRG3</accession>
<dbReference type="HAMAP" id="MF_01486">
    <property type="entry name" value="RecC"/>
    <property type="match status" value="1"/>
</dbReference>
<evidence type="ECO:0000256" key="4">
    <source>
        <dbReference type="ARBA" id="ARBA00022801"/>
    </source>
</evidence>
<evidence type="ECO:0000256" key="2">
    <source>
        <dbReference type="ARBA" id="ARBA00022741"/>
    </source>
</evidence>
<keyword evidence="6 10" id="KW-0269">Exonuclease</keyword>
<comment type="similarity">
    <text evidence="10">Belongs to the RecC family.</text>
</comment>
<keyword evidence="1 10" id="KW-0540">Nuclease</keyword>
<reference evidence="13" key="1">
    <citation type="submission" date="2016-09" db="EMBL/GenBank/DDBJ databases">
        <title>Acidihalobacter prosperus F5.</title>
        <authorList>
            <person name="Khaleque H.N."/>
            <person name="Ramsay J.P."/>
            <person name="Kaksonen A.H."/>
            <person name="Boxall N.J."/>
            <person name="Watkin E.L.J."/>
        </authorList>
    </citation>
    <scope>NUCLEOTIDE SEQUENCE [LARGE SCALE GENOMIC DNA]</scope>
    <source>
        <strain evidence="13">F5</strain>
    </source>
</reference>